<dbReference type="RefSeq" id="WP_310051684.1">
    <property type="nucleotide sequence ID" value="NZ_JAVDVW010000001.1"/>
</dbReference>
<keyword evidence="2" id="KW-0479">Metal-binding</keyword>
<protein>
    <recommendedName>
        <fullName evidence="5">CENP-V/GFA domain-containing protein</fullName>
    </recommendedName>
</protein>
<dbReference type="SUPFAM" id="SSF51316">
    <property type="entry name" value="Mss4-like"/>
    <property type="match status" value="1"/>
</dbReference>
<dbReference type="EMBL" id="JAVDVW010000001">
    <property type="protein sequence ID" value="MDR7098127.1"/>
    <property type="molecule type" value="Genomic_DNA"/>
</dbReference>
<evidence type="ECO:0000256" key="1">
    <source>
        <dbReference type="ARBA" id="ARBA00005495"/>
    </source>
</evidence>
<dbReference type="PANTHER" id="PTHR33337:SF40">
    <property type="entry name" value="CENP-V_GFA DOMAIN-CONTAINING PROTEIN-RELATED"/>
    <property type="match status" value="1"/>
</dbReference>
<keyword evidence="4" id="KW-0456">Lyase</keyword>
<dbReference type="InterPro" id="IPR006913">
    <property type="entry name" value="CENP-V/GFA"/>
</dbReference>
<accession>A0ABU1VKW8</accession>
<sequence>MHTGSCLCGAVQYEIRGPIGPGFYCHCARCRKASGSAFASNAVVAAEHFVLTAGEDALKTFVADTGLHRSFCGNCGSPIISRREGIQQVRVRLGTLDTPLGAGQGPQAHIYVDSKADWWEIHDELLRYPEAPPRPR</sequence>
<gene>
    <name evidence="6" type="ORF">J2X04_000474</name>
</gene>
<evidence type="ECO:0000256" key="2">
    <source>
        <dbReference type="ARBA" id="ARBA00022723"/>
    </source>
</evidence>
<keyword evidence="3" id="KW-0862">Zinc</keyword>
<dbReference type="Proteomes" id="UP001267878">
    <property type="component" value="Unassembled WGS sequence"/>
</dbReference>
<evidence type="ECO:0000259" key="5">
    <source>
        <dbReference type="PROSITE" id="PS51891"/>
    </source>
</evidence>
<evidence type="ECO:0000256" key="3">
    <source>
        <dbReference type="ARBA" id="ARBA00022833"/>
    </source>
</evidence>
<dbReference type="PROSITE" id="PS51891">
    <property type="entry name" value="CENP_V_GFA"/>
    <property type="match status" value="1"/>
</dbReference>
<dbReference type="PANTHER" id="PTHR33337">
    <property type="entry name" value="GFA DOMAIN-CONTAINING PROTEIN"/>
    <property type="match status" value="1"/>
</dbReference>
<name>A0ABU1VKW8_9GAMM</name>
<dbReference type="Pfam" id="PF04828">
    <property type="entry name" value="GFA"/>
    <property type="match status" value="1"/>
</dbReference>
<proteinExistence type="inferred from homology"/>
<comment type="similarity">
    <text evidence="1">Belongs to the Gfa family.</text>
</comment>
<evidence type="ECO:0000256" key="4">
    <source>
        <dbReference type="ARBA" id="ARBA00023239"/>
    </source>
</evidence>
<organism evidence="6 7">
    <name type="scientific">Agrilutibacter niabensis</name>
    <dbReference type="NCBI Taxonomy" id="380628"/>
    <lineage>
        <taxon>Bacteria</taxon>
        <taxon>Pseudomonadati</taxon>
        <taxon>Pseudomonadota</taxon>
        <taxon>Gammaproteobacteria</taxon>
        <taxon>Lysobacterales</taxon>
        <taxon>Lysobacteraceae</taxon>
        <taxon>Agrilutibacter</taxon>
    </lineage>
</organism>
<evidence type="ECO:0000313" key="7">
    <source>
        <dbReference type="Proteomes" id="UP001267878"/>
    </source>
</evidence>
<evidence type="ECO:0000313" key="6">
    <source>
        <dbReference type="EMBL" id="MDR7098127.1"/>
    </source>
</evidence>
<reference evidence="6 7" key="1">
    <citation type="submission" date="2023-07" db="EMBL/GenBank/DDBJ databases">
        <title>Sorghum-associated microbial communities from plants grown in Nebraska, USA.</title>
        <authorList>
            <person name="Schachtman D."/>
        </authorList>
    </citation>
    <scope>NUCLEOTIDE SEQUENCE [LARGE SCALE GENOMIC DNA]</scope>
    <source>
        <strain evidence="6 7">BE187</strain>
    </source>
</reference>
<dbReference type="Gene3D" id="3.90.1590.10">
    <property type="entry name" value="glutathione-dependent formaldehyde- activating enzyme (gfa)"/>
    <property type="match status" value="1"/>
</dbReference>
<comment type="caution">
    <text evidence="6">The sequence shown here is derived from an EMBL/GenBank/DDBJ whole genome shotgun (WGS) entry which is preliminary data.</text>
</comment>
<feature type="domain" description="CENP-V/GFA" evidence="5">
    <location>
        <begin position="2"/>
        <end position="120"/>
    </location>
</feature>
<keyword evidence="7" id="KW-1185">Reference proteome</keyword>
<dbReference type="InterPro" id="IPR011057">
    <property type="entry name" value="Mss4-like_sf"/>
</dbReference>